<accession>A0ABT8DEK1</accession>
<evidence type="ECO:0000259" key="15">
    <source>
        <dbReference type="Pfam" id="PF07715"/>
    </source>
</evidence>
<keyword evidence="2 12" id="KW-0813">Transport</keyword>
<evidence type="ECO:0000256" key="12">
    <source>
        <dbReference type="PROSITE-ProRule" id="PRU01360"/>
    </source>
</evidence>
<gene>
    <name evidence="16" type="ORF">QRD02_05035</name>
</gene>
<organism evidence="16 17">
    <name type="scientific">Aequorivita aurantiaca</name>
    <dbReference type="NCBI Taxonomy" id="3053356"/>
    <lineage>
        <taxon>Bacteria</taxon>
        <taxon>Pseudomonadati</taxon>
        <taxon>Bacteroidota</taxon>
        <taxon>Flavobacteriia</taxon>
        <taxon>Flavobacteriales</taxon>
        <taxon>Flavobacteriaceae</taxon>
        <taxon>Aequorivita</taxon>
    </lineage>
</organism>
<keyword evidence="4" id="KW-0410">Iron transport</keyword>
<dbReference type="PANTHER" id="PTHR32552:SF68">
    <property type="entry name" value="FERRICHROME OUTER MEMBRANE TRANSPORTER_PHAGE RECEPTOR"/>
    <property type="match status" value="1"/>
</dbReference>
<dbReference type="SUPFAM" id="SSF49464">
    <property type="entry name" value="Carboxypeptidase regulatory domain-like"/>
    <property type="match status" value="1"/>
</dbReference>
<dbReference type="InterPro" id="IPR000531">
    <property type="entry name" value="Beta-barrel_TonB"/>
</dbReference>
<dbReference type="InterPro" id="IPR037066">
    <property type="entry name" value="Plug_dom_sf"/>
</dbReference>
<sequence length="768" mass="86503">MEYNLLKAAWLVPCVALFNMLNAQEIEGYVYSATNIPLAGVSVYFQTEKVTLTDENGTFYLPEIYKLPIGLQLEHPDYYIAEVVMTSQNNSFKLTPMSKNENLDAIFLSSQSQIRNTGMGDGLIIPTEIITATKLNAYSPIDVVSAINETPGVYIQSGAINTNRITIRGVGSRTLYGTNKVRAYFNGFPVTNGVGETAIDVFDPENIALIEIIKGPKSTQYGTNLGGTLLLNTKEAPTNGFFVNTNFTVGSFGLLKNMVSTATSTEKFSLNVNYDYLKTNGFRENNKYERSTLLLTSKYKLNSKNEISILMNYIDYWAQIPSSISKSDFDDNPSQAAFTWKEARGYEANKQLWTGLSFAHSFSKNFGNTTSLFYSYLDHYEPRPFNILDEFTNSFGGRTVFTNDFKFRKQAIQLTFGGELYQDEYHWNTIENLYEQNNGNGSLEGNILSANFEKRKNLNLFATITIPFTNKLKGQFGLNFNTTQYSFIDEFNEGEANKTADRDFNPIWAPNVNLLYQFSENLNAFFNFSRGFNYPSIEETLTPDGIINPELGPEKGYNYEIGSKLLLLNKKLHFQVNAYLLDIDDLLVAQRTGNDQYIGRNAGKTEHKGIELQLSFLQPINGFGYISPYFNAEFSDHKFVDFIDGDSDFSENQLTGVPDKKFSGGINFGYKNLVLNTNFLDIGEVPLNDANAIYSEKYSVFNAKVAYTSEISRVFAVEINAGINNFTDEKYAASVLINATGFGNSEPRYFYPGMPRNWFGGIKLKFNF</sequence>
<evidence type="ECO:0000313" key="16">
    <source>
        <dbReference type="EMBL" id="MDN3723736.1"/>
    </source>
</evidence>
<evidence type="ECO:0000256" key="8">
    <source>
        <dbReference type="ARBA" id="ARBA00023065"/>
    </source>
</evidence>
<keyword evidence="6" id="KW-0732">Signal</keyword>
<proteinExistence type="inferred from homology"/>
<keyword evidence="16" id="KW-0675">Receptor</keyword>
<dbReference type="InterPro" id="IPR036942">
    <property type="entry name" value="Beta-barrel_TonB_sf"/>
</dbReference>
<keyword evidence="11 12" id="KW-0998">Cell outer membrane</keyword>
<dbReference type="InterPro" id="IPR012910">
    <property type="entry name" value="Plug_dom"/>
</dbReference>
<keyword evidence="8" id="KW-0406">Ion transport</keyword>
<evidence type="ECO:0000256" key="2">
    <source>
        <dbReference type="ARBA" id="ARBA00022448"/>
    </source>
</evidence>
<evidence type="ECO:0000256" key="3">
    <source>
        <dbReference type="ARBA" id="ARBA00022452"/>
    </source>
</evidence>
<dbReference type="RefSeq" id="WP_290253823.1">
    <property type="nucleotide sequence ID" value="NZ_JAUGQQ010000002.1"/>
</dbReference>
<evidence type="ECO:0000256" key="7">
    <source>
        <dbReference type="ARBA" id="ARBA00023004"/>
    </source>
</evidence>
<evidence type="ECO:0000256" key="4">
    <source>
        <dbReference type="ARBA" id="ARBA00022496"/>
    </source>
</evidence>
<dbReference type="Pfam" id="PF07715">
    <property type="entry name" value="Plug"/>
    <property type="match status" value="1"/>
</dbReference>
<dbReference type="Proteomes" id="UP001244787">
    <property type="component" value="Unassembled WGS sequence"/>
</dbReference>
<keyword evidence="17" id="KW-1185">Reference proteome</keyword>
<dbReference type="Gene3D" id="2.170.130.10">
    <property type="entry name" value="TonB-dependent receptor, plug domain"/>
    <property type="match status" value="1"/>
</dbReference>
<evidence type="ECO:0000313" key="17">
    <source>
        <dbReference type="Proteomes" id="UP001244787"/>
    </source>
</evidence>
<comment type="similarity">
    <text evidence="12 13">Belongs to the TonB-dependent receptor family.</text>
</comment>
<protein>
    <submittedName>
        <fullName evidence="16">TonB-dependent receptor</fullName>
    </submittedName>
</protein>
<comment type="caution">
    <text evidence="16">The sequence shown here is derived from an EMBL/GenBank/DDBJ whole genome shotgun (WGS) entry which is preliminary data.</text>
</comment>
<dbReference type="InterPro" id="IPR039426">
    <property type="entry name" value="TonB-dep_rcpt-like"/>
</dbReference>
<keyword evidence="9 13" id="KW-0798">TonB box</keyword>
<dbReference type="Gene3D" id="2.40.170.20">
    <property type="entry name" value="TonB-dependent receptor, beta-barrel domain"/>
    <property type="match status" value="1"/>
</dbReference>
<keyword evidence="7" id="KW-0408">Iron</keyword>
<keyword evidence="5 12" id="KW-0812">Transmembrane</keyword>
<feature type="domain" description="TonB-dependent receptor-like beta-barrel" evidence="14">
    <location>
        <begin position="331"/>
        <end position="725"/>
    </location>
</feature>
<dbReference type="SUPFAM" id="SSF56935">
    <property type="entry name" value="Porins"/>
    <property type="match status" value="1"/>
</dbReference>
<evidence type="ECO:0000256" key="1">
    <source>
        <dbReference type="ARBA" id="ARBA00004571"/>
    </source>
</evidence>
<keyword evidence="3 12" id="KW-1134">Transmembrane beta strand</keyword>
<comment type="subcellular location">
    <subcellularLocation>
        <location evidence="1 12">Cell outer membrane</location>
        <topology evidence="1 12">Multi-pass membrane protein</topology>
    </subcellularLocation>
</comment>
<evidence type="ECO:0000259" key="14">
    <source>
        <dbReference type="Pfam" id="PF00593"/>
    </source>
</evidence>
<evidence type="ECO:0000256" key="13">
    <source>
        <dbReference type="RuleBase" id="RU003357"/>
    </source>
</evidence>
<dbReference type="PROSITE" id="PS52016">
    <property type="entry name" value="TONB_DEPENDENT_REC_3"/>
    <property type="match status" value="1"/>
</dbReference>
<feature type="domain" description="TonB-dependent receptor plug" evidence="15">
    <location>
        <begin position="126"/>
        <end position="227"/>
    </location>
</feature>
<dbReference type="InterPro" id="IPR008969">
    <property type="entry name" value="CarboxyPept-like_regulatory"/>
</dbReference>
<dbReference type="EMBL" id="JAUGQQ010000002">
    <property type="protein sequence ID" value="MDN3723736.1"/>
    <property type="molecule type" value="Genomic_DNA"/>
</dbReference>
<name>A0ABT8DEK1_9FLAO</name>
<reference evidence="16 17" key="1">
    <citation type="submission" date="2023-06" db="EMBL/GenBank/DDBJ databases">
        <authorList>
            <person name="Ye Y.-Q."/>
            <person name="Du Z.-J."/>
        </authorList>
    </citation>
    <scope>NUCLEOTIDE SEQUENCE [LARGE SCALE GENOMIC DNA]</scope>
    <source>
        <strain evidence="16 17">SDUM287046</strain>
    </source>
</reference>
<dbReference type="Pfam" id="PF00593">
    <property type="entry name" value="TonB_dep_Rec_b-barrel"/>
    <property type="match status" value="1"/>
</dbReference>
<evidence type="ECO:0000256" key="6">
    <source>
        <dbReference type="ARBA" id="ARBA00022729"/>
    </source>
</evidence>
<evidence type="ECO:0000256" key="11">
    <source>
        <dbReference type="ARBA" id="ARBA00023237"/>
    </source>
</evidence>
<dbReference type="PANTHER" id="PTHR32552">
    <property type="entry name" value="FERRICHROME IRON RECEPTOR-RELATED"/>
    <property type="match status" value="1"/>
</dbReference>
<keyword evidence="10 12" id="KW-0472">Membrane</keyword>
<evidence type="ECO:0000256" key="5">
    <source>
        <dbReference type="ARBA" id="ARBA00022692"/>
    </source>
</evidence>
<evidence type="ECO:0000256" key="9">
    <source>
        <dbReference type="ARBA" id="ARBA00023077"/>
    </source>
</evidence>
<evidence type="ECO:0000256" key="10">
    <source>
        <dbReference type="ARBA" id="ARBA00023136"/>
    </source>
</evidence>